<protein>
    <recommendedName>
        <fullName evidence="2">CRAL-TRIO domain-containing protein</fullName>
    </recommendedName>
</protein>
<evidence type="ECO:0000313" key="3">
    <source>
        <dbReference type="EMBL" id="EXC30828.1"/>
    </source>
</evidence>
<dbReference type="SMART" id="SM00516">
    <property type="entry name" value="SEC14"/>
    <property type="match status" value="1"/>
</dbReference>
<sequence>MATLSLEKPHESATEKCLSPEEKQAKINEVRRMIGSITDKLPDLFSDASISRYLRARNWNTKKAGQMLIQTLKWRLDYRPDKIRWEEIAYEAETGKIYRADYFDKYGRVVLVLRPGFQNTKAVSGQIRYLVYCMENAMKNLSSDQEQIVLLVDFRGWNSSSTSIKATRETVYIVQNHYPERLGLGILYNPPKIFESFWKMVKPFIEFMTFKKVRFVYSNNPQSEKIMEELFDKDKLESAFGGRNSNGFDYEAYAQRMKEDDQKMTNGCSSPSFNSSVISDSQQSELLSFNQGPDDEHFDEGGSSSSNETSSSNLGTLDNNKIPDQPREGNDVLRSNIVAA</sequence>
<dbReference type="InterPro" id="IPR036865">
    <property type="entry name" value="CRAL-TRIO_dom_sf"/>
</dbReference>
<keyword evidence="4" id="KW-1185">Reference proteome</keyword>
<dbReference type="InterPro" id="IPR011074">
    <property type="entry name" value="CRAL/TRIO_N_dom"/>
</dbReference>
<dbReference type="KEGG" id="mnt:21410608"/>
<dbReference type="AlphaFoldDB" id="W9SFV7"/>
<dbReference type="InterPro" id="IPR036273">
    <property type="entry name" value="CRAL/TRIO_N_dom_sf"/>
</dbReference>
<dbReference type="CDD" id="cd00170">
    <property type="entry name" value="SEC14"/>
    <property type="match status" value="1"/>
</dbReference>
<evidence type="ECO:0000313" key="4">
    <source>
        <dbReference type="Proteomes" id="UP000030645"/>
    </source>
</evidence>
<organism evidence="3 4">
    <name type="scientific">Morus notabilis</name>
    <dbReference type="NCBI Taxonomy" id="981085"/>
    <lineage>
        <taxon>Eukaryota</taxon>
        <taxon>Viridiplantae</taxon>
        <taxon>Streptophyta</taxon>
        <taxon>Embryophyta</taxon>
        <taxon>Tracheophyta</taxon>
        <taxon>Spermatophyta</taxon>
        <taxon>Magnoliopsida</taxon>
        <taxon>eudicotyledons</taxon>
        <taxon>Gunneridae</taxon>
        <taxon>Pentapetalae</taxon>
        <taxon>rosids</taxon>
        <taxon>fabids</taxon>
        <taxon>Rosales</taxon>
        <taxon>Moraceae</taxon>
        <taxon>Moreae</taxon>
        <taxon>Morus</taxon>
    </lineage>
</organism>
<dbReference type="InterPro" id="IPR052578">
    <property type="entry name" value="PI_Transfer_CRAL-TRIO"/>
</dbReference>
<evidence type="ECO:0000259" key="2">
    <source>
        <dbReference type="PROSITE" id="PS50191"/>
    </source>
</evidence>
<dbReference type="FunFam" id="3.40.525.10:FF:000008">
    <property type="entry name" value="Phosphatidylinositol transfer protein 3"/>
    <property type="match status" value="1"/>
</dbReference>
<name>W9SFV7_9ROSA</name>
<dbReference type="Pfam" id="PF00650">
    <property type="entry name" value="CRAL_TRIO"/>
    <property type="match status" value="1"/>
</dbReference>
<dbReference type="PROSITE" id="PS50191">
    <property type="entry name" value="CRAL_TRIO"/>
    <property type="match status" value="1"/>
</dbReference>
<dbReference type="PANTHER" id="PTHR45824:SF18">
    <property type="entry name" value="OS01G0264700 PROTEIN"/>
    <property type="match status" value="1"/>
</dbReference>
<feature type="region of interest" description="Disordered" evidence="1">
    <location>
        <begin position="287"/>
        <end position="340"/>
    </location>
</feature>
<dbReference type="SUPFAM" id="SSF52087">
    <property type="entry name" value="CRAL/TRIO domain"/>
    <property type="match status" value="1"/>
</dbReference>
<evidence type="ECO:0000256" key="1">
    <source>
        <dbReference type="SAM" id="MobiDB-lite"/>
    </source>
</evidence>
<dbReference type="Pfam" id="PF03765">
    <property type="entry name" value="CRAL_TRIO_N"/>
    <property type="match status" value="1"/>
</dbReference>
<dbReference type="SMART" id="SM01100">
    <property type="entry name" value="CRAL_TRIO_N"/>
    <property type="match status" value="1"/>
</dbReference>
<feature type="domain" description="CRAL-TRIO" evidence="2">
    <location>
        <begin position="85"/>
        <end position="248"/>
    </location>
</feature>
<dbReference type="InterPro" id="IPR001251">
    <property type="entry name" value="CRAL-TRIO_dom"/>
</dbReference>
<dbReference type="SUPFAM" id="SSF46938">
    <property type="entry name" value="CRAL/TRIO N-terminal domain"/>
    <property type="match status" value="1"/>
</dbReference>
<proteinExistence type="predicted"/>
<dbReference type="OrthoDB" id="75724at2759"/>
<dbReference type="PANTHER" id="PTHR45824">
    <property type="entry name" value="GH16843P"/>
    <property type="match status" value="1"/>
</dbReference>
<gene>
    <name evidence="3" type="ORF">L484_028007</name>
</gene>
<dbReference type="Gene3D" id="3.40.525.10">
    <property type="entry name" value="CRAL-TRIO lipid binding domain"/>
    <property type="match status" value="1"/>
</dbReference>
<dbReference type="eggNOG" id="KOG1470">
    <property type="taxonomic scope" value="Eukaryota"/>
</dbReference>
<dbReference type="EMBL" id="KE346217">
    <property type="protein sequence ID" value="EXC30828.1"/>
    <property type="molecule type" value="Genomic_DNA"/>
</dbReference>
<dbReference type="GO" id="GO:0008526">
    <property type="term" value="F:phosphatidylinositol transfer activity"/>
    <property type="evidence" value="ECO:0007669"/>
    <property type="project" value="TreeGrafter"/>
</dbReference>
<feature type="compositionally biased region" description="Low complexity" evidence="1">
    <location>
        <begin position="301"/>
        <end position="317"/>
    </location>
</feature>
<dbReference type="Proteomes" id="UP000030645">
    <property type="component" value="Unassembled WGS sequence"/>
</dbReference>
<accession>W9SFV7</accession>
<reference evidence="4" key="1">
    <citation type="submission" date="2013-01" db="EMBL/GenBank/DDBJ databases">
        <title>Draft Genome Sequence of a Mulberry Tree, Morus notabilis C.K. Schneid.</title>
        <authorList>
            <person name="He N."/>
            <person name="Zhao S."/>
        </authorList>
    </citation>
    <scope>NUCLEOTIDE SEQUENCE</scope>
</reference>